<feature type="region of interest" description="Disordered" evidence="1">
    <location>
        <begin position="164"/>
        <end position="195"/>
    </location>
</feature>
<feature type="chain" id="PRO_5031036298" evidence="3">
    <location>
        <begin position="26"/>
        <end position="195"/>
    </location>
</feature>
<name>A0A7S1ZHW6_TRICV</name>
<reference evidence="4" key="1">
    <citation type="submission" date="2021-01" db="EMBL/GenBank/DDBJ databases">
        <authorList>
            <person name="Corre E."/>
            <person name="Pelletier E."/>
            <person name="Niang G."/>
            <person name="Scheremetjew M."/>
            <person name="Finn R."/>
            <person name="Kale V."/>
            <person name="Holt S."/>
            <person name="Cochrane G."/>
            <person name="Meng A."/>
            <person name="Brown T."/>
            <person name="Cohen L."/>
        </authorList>
    </citation>
    <scope>NUCLEOTIDE SEQUENCE</scope>
    <source>
        <strain evidence="4">Grunow 1884</strain>
    </source>
</reference>
<evidence type="ECO:0000256" key="1">
    <source>
        <dbReference type="SAM" id="MobiDB-lite"/>
    </source>
</evidence>
<organism evidence="4">
    <name type="scientific">Trieres chinensis</name>
    <name type="common">Marine centric diatom</name>
    <name type="synonym">Odontella sinensis</name>
    <dbReference type="NCBI Taxonomy" id="1514140"/>
    <lineage>
        <taxon>Eukaryota</taxon>
        <taxon>Sar</taxon>
        <taxon>Stramenopiles</taxon>
        <taxon>Ochrophyta</taxon>
        <taxon>Bacillariophyta</taxon>
        <taxon>Mediophyceae</taxon>
        <taxon>Biddulphiophycidae</taxon>
        <taxon>Eupodiscales</taxon>
        <taxon>Parodontellaceae</taxon>
        <taxon>Trieres</taxon>
    </lineage>
</organism>
<feature type="signal peptide" evidence="3">
    <location>
        <begin position="1"/>
        <end position="25"/>
    </location>
</feature>
<keyword evidence="2" id="KW-1133">Transmembrane helix</keyword>
<evidence type="ECO:0000256" key="2">
    <source>
        <dbReference type="SAM" id="Phobius"/>
    </source>
</evidence>
<evidence type="ECO:0000256" key="3">
    <source>
        <dbReference type="SAM" id="SignalP"/>
    </source>
</evidence>
<gene>
    <name evidence="4" type="ORF">OSIN01602_LOCUS10211</name>
</gene>
<protein>
    <submittedName>
        <fullName evidence="4">Uncharacterized protein</fullName>
    </submittedName>
</protein>
<feature type="transmembrane region" description="Helical" evidence="2">
    <location>
        <begin position="84"/>
        <end position="107"/>
    </location>
</feature>
<proteinExistence type="predicted"/>
<feature type="compositionally biased region" description="Polar residues" evidence="1">
    <location>
        <begin position="170"/>
        <end position="184"/>
    </location>
</feature>
<keyword evidence="3" id="KW-0732">Signal</keyword>
<keyword evidence="2" id="KW-0472">Membrane</keyword>
<dbReference type="AlphaFoldDB" id="A0A7S1ZHW6"/>
<sequence>MKMVAYKSPHFAILLVSAVLQSTLAFVQPRTFINGNNPVAALPKKPTELHLLPNDLFGATSILLGDEAEAIAAANASLEGVRTFFAVVAAIVFGLVGFAYFTAAVIVPKAAAQLEQDTKRLRPGLWEEYEAKLEEGQTMATRPDLLQQLGDIMRPVIIQEYDDNAKAKESQNAGPENIASNDNGPSIVDSDKWKD</sequence>
<dbReference type="EMBL" id="HBGO01017868">
    <property type="protein sequence ID" value="CAD9339573.1"/>
    <property type="molecule type" value="Transcribed_RNA"/>
</dbReference>
<evidence type="ECO:0000313" key="4">
    <source>
        <dbReference type="EMBL" id="CAD9339573.1"/>
    </source>
</evidence>
<keyword evidence="2" id="KW-0812">Transmembrane</keyword>
<accession>A0A7S1ZHW6</accession>